<evidence type="ECO:0000313" key="2">
    <source>
        <dbReference type="EMBL" id="QOT75790.1"/>
    </source>
</evidence>
<comment type="similarity">
    <text evidence="1">Belongs to the RutC family.</text>
</comment>
<name>A0A643FI88_9BURK</name>
<dbReference type="NCBIfam" id="TIGR00004">
    <property type="entry name" value="Rid family detoxifying hydrolase"/>
    <property type="match status" value="1"/>
</dbReference>
<dbReference type="EMBL" id="CP062803">
    <property type="protein sequence ID" value="QOT75790.1"/>
    <property type="molecule type" value="Genomic_DNA"/>
</dbReference>
<dbReference type="FunFam" id="3.30.1330.40:FF:000001">
    <property type="entry name" value="L-PSP family endoribonuclease"/>
    <property type="match status" value="1"/>
</dbReference>
<dbReference type="GeneID" id="98402554"/>
<organism evidence="2 3">
    <name type="scientific">Cupriavidus basilensis</name>
    <dbReference type="NCBI Taxonomy" id="68895"/>
    <lineage>
        <taxon>Bacteria</taxon>
        <taxon>Pseudomonadati</taxon>
        <taxon>Pseudomonadota</taxon>
        <taxon>Betaproteobacteria</taxon>
        <taxon>Burkholderiales</taxon>
        <taxon>Burkholderiaceae</taxon>
        <taxon>Cupriavidus</taxon>
    </lineage>
</organism>
<dbReference type="RefSeq" id="WP_150993268.1">
    <property type="nucleotide sequence ID" value="NZ_CP062803.1"/>
</dbReference>
<dbReference type="CDD" id="cd00448">
    <property type="entry name" value="YjgF_YER057c_UK114_family"/>
    <property type="match status" value="1"/>
</dbReference>
<sequence>MEFLNSGKVLPAGLPFSEAVRVGDMLYLSGQMGIVHGSTRLVPGGIREEAKQALMNIRITLEAHGLSLKHVAKCTIFLADISEWQVFNEVYKEFFQAPYPARSALGANGLALGARVEVECIAVFSG</sequence>
<dbReference type="PANTHER" id="PTHR11803:SF39">
    <property type="entry name" value="2-IMINOBUTANOATE_2-IMINOPROPANOATE DEAMINASE"/>
    <property type="match status" value="1"/>
</dbReference>
<dbReference type="AlphaFoldDB" id="A0A643FI88"/>
<dbReference type="InterPro" id="IPR006056">
    <property type="entry name" value="RidA"/>
</dbReference>
<evidence type="ECO:0000313" key="3">
    <source>
        <dbReference type="Proteomes" id="UP000397656"/>
    </source>
</evidence>
<dbReference type="Pfam" id="PF01042">
    <property type="entry name" value="Ribonuc_L-PSP"/>
    <property type="match status" value="1"/>
</dbReference>
<dbReference type="GO" id="GO:0005829">
    <property type="term" value="C:cytosol"/>
    <property type="evidence" value="ECO:0007669"/>
    <property type="project" value="TreeGrafter"/>
</dbReference>
<reference evidence="2 3" key="1">
    <citation type="submission" date="2020-10" db="EMBL/GenBank/DDBJ databases">
        <title>Complete genome sequence of Cupriavidus basilensis CCUG 49340T.</title>
        <authorList>
            <person name="Salva-Serra F."/>
            <person name="Donoso R.A."/>
            <person name="Cho K.H."/>
            <person name="Yoo J.A."/>
            <person name="Lee K."/>
            <person name="Yoon S.-H."/>
            <person name="Perez-Pantoja D."/>
            <person name="Moore E.R.B."/>
        </authorList>
    </citation>
    <scope>NUCLEOTIDE SEQUENCE [LARGE SCALE GENOMIC DNA]</scope>
    <source>
        <strain evidence="3">CCUG 49340</strain>
    </source>
</reference>
<gene>
    <name evidence="2" type="ORF">F7R26_016690</name>
</gene>
<dbReference type="Gene3D" id="3.30.1330.40">
    <property type="entry name" value="RutC-like"/>
    <property type="match status" value="1"/>
</dbReference>
<proteinExistence type="inferred from homology"/>
<dbReference type="GO" id="GO:0019239">
    <property type="term" value="F:deaminase activity"/>
    <property type="evidence" value="ECO:0007669"/>
    <property type="project" value="TreeGrafter"/>
</dbReference>
<dbReference type="PANTHER" id="PTHR11803">
    <property type="entry name" value="2-IMINOBUTANOATE/2-IMINOPROPANOATE DEAMINASE RIDA"/>
    <property type="match status" value="1"/>
</dbReference>
<protein>
    <submittedName>
        <fullName evidence="2">RidA family protein</fullName>
    </submittedName>
</protein>
<accession>A0A643FI88</accession>
<dbReference type="InterPro" id="IPR006175">
    <property type="entry name" value="YjgF/YER057c/UK114"/>
</dbReference>
<evidence type="ECO:0000256" key="1">
    <source>
        <dbReference type="ARBA" id="ARBA00010552"/>
    </source>
</evidence>
<dbReference type="SUPFAM" id="SSF55298">
    <property type="entry name" value="YjgF-like"/>
    <property type="match status" value="1"/>
</dbReference>
<dbReference type="InterPro" id="IPR035959">
    <property type="entry name" value="RutC-like_sf"/>
</dbReference>
<dbReference type="Proteomes" id="UP000397656">
    <property type="component" value="Chromosome 1"/>
</dbReference>